<dbReference type="Proteomes" id="UP001529235">
    <property type="component" value="Unassembled WGS sequence"/>
</dbReference>
<keyword evidence="2" id="KW-1185">Reference proteome</keyword>
<proteinExistence type="predicted"/>
<dbReference type="RefSeq" id="WP_285272940.1">
    <property type="nucleotide sequence ID" value="NZ_JASNVW010000001.1"/>
</dbReference>
<evidence type="ECO:0000313" key="2">
    <source>
        <dbReference type="Proteomes" id="UP001529235"/>
    </source>
</evidence>
<protein>
    <submittedName>
        <fullName evidence="1">Uncharacterized protein</fullName>
    </submittedName>
</protein>
<sequence length="161" mass="18036">MEIYEKVKTIFDKVLGDEKISSKEINELIESINKLNLDMKIWCSGDEARELMELCNEFEKNVSTITATLSMLAVLKAIREEIVLEDEAVGSFLKKVSNALNMFNNAIQKSMLLPGGVVLCKILKPCQIKFSLALPQYITLLPIDVAAHLSTLGFVEIIEPF</sequence>
<organism evidence="1 2">
    <name type="scientific">Ignisphaera cupida</name>
    <dbReference type="NCBI Taxonomy" id="3050454"/>
    <lineage>
        <taxon>Archaea</taxon>
        <taxon>Thermoproteota</taxon>
        <taxon>Thermoprotei</taxon>
        <taxon>Desulfurococcales</taxon>
        <taxon>Desulfurococcaceae</taxon>
        <taxon>Ignisphaera</taxon>
    </lineage>
</organism>
<dbReference type="AlphaFoldDB" id="A0ABD4Z4R5"/>
<name>A0ABD4Z4R5_9CREN</name>
<gene>
    <name evidence="1" type="ORF">QPL79_01095</name>
</gene>
<accession>A0ABD4Z4R5</accession>
<evidence type="ECO:0000313" key="1">
    <source>
        <dbReference type="EMBL" id="MDK6027962.1"/>
    </source>
</evidence>
<reference evidence="1 2" key="1">
    <citation type="submission" date="2023-05" db="EMBL/GenBank/DDBJ databases">
        <title>A new hyperthermophilic archaea 'Ignisphaera cupida' sp. nov. and description of the family 'Ignisphaeraceae' fam. nov.</title>
        <authorList>
            <person name="Podosokorskaya O.A."/>
            <person name="Elcheninov A.G."/>
            <person name="Klukina A."/>
            <person name="Merkel A.Y."/>
        </authorList>
    </citation>
    <scope>NUCLEOTIDE SEQUENCE [LARGE SCALE GENOMIC DNA]</scope>
    <source>
        <strain evidence="1 2">4213-co</strain>
    </source>
</reference>
<comment type="caution">
    <text evidence="1">The sequence shown here is derived from an EMBL/GenBank/DDBJ whole genome shotgun (WGS) entry which is preliminary data.</text>
</comment>
<dbReference type="EMBL" id="JASNVW010000001">
    <property type="protein sequence ID" value="MDK6027962.1"/>
    <property type="molecule type" value="Genomic_DNA"/>
</dbReference>